<dbReference type="InParanoid" id="A0A4R5DFF2"/>
<organism evidence="1 2">
    <name type="scientific">Jiangella asiatica</name>
    <dbReference type="NCBI Taxonomy" id="2530372"/>
    <lineage>
        <taxon>Bacteria</taxon>
        <taxon>Bacillati</taxon>
        <taxon>Actinomycetota</taxon>
        <taxon>Actinomycetes</taxon>
        <taxon>Jiangellales</taxon>
        <taxon>Jiangellaceae</taxon>
        <taxon>Jiangella</taxon>
    </lineage>
</organism>
<reference evidence="1 2" key="1">
    <citation type="submission" date="2019-03" db="EMBL/GenBank/DDBJ databases">
        <title>Draft genome sequences of novel Actinobacteria.</title>
        <authorList>
            <person name="Sahin N."/>
            <person name="Ay H."/>
            <person name="Saygin H."/>
        </authorList>
    </citation>
    <scope>NUCLEOTIDE SEQUENCE [LARGE SCALE GENOMIC DNA]</scope>
    <source>
        <strain evidence="1 2">5K138</strain>
    </source>
</reference>
<proteinExistence type="predicted"/>
<name>A0A4R5DFF2_9ACTN</name>
<protein>
    <submittedName>
        <fullName evidence="1">Uncharacterized protein</fullName>
    </submittedName>
</protein>
<keyword evidence="2" id="KW-1185">Reference proteome</keyword>
<sequence>MVGAVEMVVPPWWQGIWWSSSVPVAGRSQVRSPAGDVAGAAKTGHDRVADDVQPGVELAGPLSSASMVATAAAGTGLPL</sequence>
<dbReference type="Proteomes" id="UP000294739">
    <property type="component" value="Unassembled WGS sequence"/>
</dbReference>
<comment type="caution">
    <text evidence="1">The sequence shown here is derived from an EMBL/GenBank/DDBJ whole genome shotgun (WGS) entry which is preliminary data.</text>
</comment>
<evidence type="ECO:0000313" key="2">
    <source>
        <dbReference type="Proteomes" id="UP000294739"/>
    </source>
</evidence>
<dbReference type="AlphaFoldDB" id="A0A4R5DFF2"/>
<accession>A0A4R5DFF2</accession>
<evidence type="ECO:0000313" key="1">
    <source>
        <dbReference type="EMBL" id="TDE11897.1"/>
    </source>
</evidence>
<gene>
    <name evidence="1" type="ORF">E1269_09075</name>
</gene>
<dbReference type="EMBL" id="SMKZ01000009">
    <property type="protein sequence ID" value="TDE11897.1"/>
    <property type="molecule type" value="Genomic_DNA"/>
</dbReference>